<dbReference type="Pfam" id="PF08238">
    <property type="entry name" value="Sel1"/>
    <property type="match status" value="3"/>
</dbReference>
<dbReference type="InterPro" id="IPR006597">
    <property type="entry name" value="Sel1-like"/>
</dbReference>
<evidence type="ECO:0000313" key="2">
    <source>
        <dbReference type="Proteomes" id="UP000462066"/>
    </source>
</evidence>
<dbReference type="AlphaFoldDB" id="A0A7V8K796"/>
<comment type="caution">
    <text evidence="1">The sequence shown here is derived from an EMBL/GenBank/DDBJ whole genome shotgun (WGS) entry which is preliminary data.</text>
</comment>
<name>A0A7V8K796_9GAMM</name>
<sequence>MAWRWRYGTVRSPAVGSRQSSRPCVAARAHPCVAASQAVRSGASARSWRSARHGHGTVLPVAVTSGAVARGAAMHGNHGGRNAGMPAPFHAGVRPAIPQMRDGDDVPARPCSPASGARQPRCRVEAVRMMIHHRTGKAAALALAVLLALPSWAAAQSFAKADSWEGAERWLTPDQQARYELYLGETEAAKTGGGMTGQGAGDVLYRLALSAYADGEYALAAAVAEQAVRNGKVKEGTKFLGTLYFSDRLGRENRSNAIPWFIRSAGQGDADSMHALGSLYHMALGLDEAAKWYGKAAALGHAESKKALEAMIADGSYKPDTGERDFDNAEMDRKLGSMPKAFAGYLRAAQKGHVQAMYNVGFMYEEGHGIEARPVDAVLWYNRAAGRGHVKAMTKLGLAYVGGGGVGKDVAEGRKWLQRAAAAGDPQAAMSLAVMEGGQ</sequence>
<dbReference type="InterPro" id="IPR052748">
    <property type="entry name" value="ISR_Activator"/>
</dbReference>
<gene>
    <name evidence="1" type="ORF">B1992_08810</name>
</gene>
<dbReference type="SMART" id="SM00671">
    <property type="entry name" value="SEL1"/>
    <property type="match status" value="4"/>
</dbReference>
<keyword evidence="2" id="KW-1185">Reference proteome</keyword>
<evidence type="ECO:0008006" key="3">
    <source>
        <dbReference type="Google" id="ProtNLM"/>
    </source>
</evidence>
<proteinExistence type="predicted"/>
<evidence type="ECO:0000313" key="1">
    <source>
        <dbReference type="EMBL" id="KAF1686313.1"/>
    </source>
</evidence>
<dbReference type="Gene3D" id="1.25.40.10">
    <property type="entry name" value="Tetratricopeptide repeat domain"/>
    <property type="match status" value="2"/>
</dbReference>
<dbReference type="PANTHER" id="PTHR45011">
    <property type="entry name" value="DAP3-BINDING CELL DEATH ENHANCER 1"/>
    <property type="match status" value="1"/>
</dbReference>
<protein>
    <recommendedName>
        <fullName evidence="3">Sel1 repeat family protein</fullName>
    </recommendedName>
</protein>
<reference evidence="1 2" key="1">
    <citation type="submission" date="2017-10" db="EMBL/GenBank/DDBJ databases">
        <title>Whole genome sequencing of Pseudoxanthomonas broegbernensis DSM 12573(T).</title>
        <authorList>
            <person name="Kumar S."/>
            <person name="Bansal K."/>
            <person name="Kaur A."/>
            <person name="Patil P."/>
            <person name="Sharma S."/>
            <person name="Patil P.B."/>
        </authorList>
    </citation>
    <scope>NUCLEOTIDE SEQUENCE [LARGE SCALE GENOMIC DNA]</scope>
    <source>
        <strain evidence="1 2">DSM 12573</strain>
    </source>
</reference>
<dbReference type="Proteomes" id="UP000462066">
    <property type="component" value="Unassembled WGS sequence"/>
</dbReference>
<dbReference type="InterPro" id="IPR011990">
    <property type="entry name" value="TPR-like_helical_dom_sf"/>
</dbReference>
<organism evidence="1 2">
    <name type="scientific">Pseudoxanthomonas broegbernensis</name>
    <dbReference type="NCBI Taxonomy" id="83619"/>
    <lineage>
        <taxon>Bacteria</taxon>
        <taxon>Pseudomonadati</taxon>
        <taxon>Pseudomonadota</taxon>
        <taxon>Gammaproteobacteria</taxon>
        <taxon>Lysobacterales</taxon>
        <taxon>Lysobacteraceae</taxon>
        <taxon>Pseudoxanthomonas</taxon>
    </lineage>
</organism>
<dbReference type="EMBL" id="MWIP01000007">
    <property type="protein sequence ID" value="KAF1686313.1"/>
    <property type="molecule type" value="Genomic_DNA"/>
</dbReference>
<dbReference type="SUPFAM" id="SSF81901">
    <property type="entry name" value="HCP-like"/>
    <property type="match status" value="2"/>
</dbReference>
<accession>A0A7V8K796</accession>
<dbReference type="PANTHER" id="PTHR45011:SF1">
    <property type="entry name" value="DAP3-BINDING CELL DEATH ENHANCER 1"/>
    <property type="match status" value="1"/>
</dbReference>